<dbReference type="Pfam" id="PF00535">
    <property type="entry name" value="Glycos_transf_2"/>
    <property type="match status" value="1"/>
</dbReference>
<evidence type="ECO:0000256" key="1">
    <source>
        <dbReference type="ARBA" id="ARBA00038494"/>
    </source>
</evidence>
<feature type="domain" description="Glycosyltransferase 2-like" evidence="2">
    <location>
        <begin position="19"/>
        <end position="138"/>
    </location>
</feature>
<comment type="similarity">
    <text evidence="1">Belongs to the glycosyltransferase 2 family. WaaE/KdtX subfamily.</text>
</comment>
<keyword evidence="3" id="KW-0808">Transferase</keyword>
<dbReference type="EMBL" id="CP049109">
    <property type="protein sequence ID" value="QIG81821.1"/>
    <property type="molecule type" value="Genomic_DNA"/>
</dbReference>
<protein>
    <submittedName>
        <fullName evidence="3">Glycosyltransferase family 2 protein</fullName>
    </submittedName>
</protein>
<evidence type="ECO:0000313" key="3">
    <source>
        <dbReference type="EMBL" id="QIG81821.1"/>
    </source>
</evidence>
<dbReference type="InterPro" id="IPR001173">
    <property type="entry name" value="Glyco_trans_2-like"/>
</dbReference>
<proteinExistence type="inferred from homology"/>
<dbReference type="PANTHER" id="PTHR43630">
    <property type="entry name" value="POLY-BETA-1,6-N-ACETYL-D-GLUCOSAMINE SYNTHASE"/>
    <property type="match status" value="1"/>
</dbReference>
<organism evidence="3 4">
    <name type="scientific">Stakelama tenebrarum</name>
    <dbReference type="NCBI Taxonomy" id="2711215"/>
    <lineage>
        <taxon>Bacteria</taxon>
        <taxon>Pseudomonadati</taxon>
        <taxon>Pseudomonadota</taxon>
        <taxon>Alphaproteobacteria</taxon>
        <taxon>Sphingomonadales</taxon>
        <taxon>Sphingomonadaceae</taxon>
        <taxon>Stakelama</taxon>
    </lineage>
</organism>
<dbReference type="SUPFAM" id="SSF53448">
    <property type="entry name" value="Nucleotide-diphospho-sugar transferases"/>
    <property type="match status" value="1"/>
</dbReference>
<reference evidence="3 4" key="1">
    <citation type="submission" date="2020-02" db="EMBL/GenBank/DDBJ databases">
        <authorList>
            <person name="Zheng R.K."/>
            <person name="Sun C.M."/>
        </authorList>
    </citation>
    <scope>NUCLEOTIDE SEQUENCE [LARGE SCALE GENOMIC DNA]</scope>
    <source>
        <strain evidence="4">zrk23</strain>
    </source>
</reference>
<dbReference type="InterPro" id="IPR029044">
    <property type="entry name" value="Nucleotide-diphossugar_trans"/>
</dbReference>
<accession>A0A6G6YAF1</accession>
<evidence type="ECO:0000313" key="4">
    <source>
        <dbReference type="Proteomes" id="UP000501568"/>
    </source>
</evidence>
<evidence type="ECO:0000259" key="2">
    <source>
        <dbReference type="Pfam" id="PF00535"/>
    </source>
</evidence>
<sequence length="315" mass="36285">MSTRRSGVEAGKSSSICTVILTFNEEIHIARSIESAWLVSDDILVVDSFSTDRTVEIARAKGARVIQNAFVNHSRQFNFGLEAGNISASWILRLDADEYIGPDLAARINSDLSGMPDDVAGIAFNRRHIFMDRWVRHGGRYPLYLVRLWRNGQGRVEDRWMDEHVLIHGGRTIKMEGEFADASQRDLAFFVKKHDGYAAREAIEVLNRRHDLFEKPPQLSAKNNGWQASFKRLLKERFYNQLPLGMGPLSYFLYRYFLQFGFLDGKSGLIYHFLQGFWYRFLVEAKAYEFERAIADCESREEKLEVLRSVSGLKL</sequence>
<dbReference type="Gene3D" id="3.90.550.10">
    <property type="entry name" value="Spore Coat Polysaccharide Biosynthesis Protein SpsA, Chain A"/>
    <property type="match status" value="1"/>
</dbReference>
<keyword evidence="4" id="KW-1185">Reference proteome</keyword>
<dbReference type="CDD" id="cd02511">
    <property type="entry name" value="Beta4Glucosyltransferase"/>
    <property type="match status" value="1"/>
</dbReference>
<dbReference type="AlphaFoldDB" id="A0A6G6YAF1"/>
<dbReference type="PANTHER" id="PTHR43630:SF2">
    <property type="entry name" value="GLYCOSYLTRANSFERASE"/>
    <property type="match status" value="1"/>
</dbReference>
<gene>
    <name evidence="3" type="ORF">G5C33_06760</name>
</gene>
<dbReference type="KEGG" id="spzr:G5C33_06760"/>
<dbReference type="Proteomes" id="UP000501568">
    <property type="component" value="Chromosome"/>
</dbReference>
<dbReference type="GO" id="GO:0016740">
    <property type="term" value="F:transferase activity"/>
    <property type="evidence" value="ECO:0007669"/>
    <property type="project" value="UniProtKB-KW"/>
</dbReference>
<name>A0A6G6YAF1_9SPHN</name>